<reference evidence="3 4" key="1">
    <citation type="journal article" date="2019" name="Int. J. Syst. Evol. Microbiol.">
        <title>The Global Catalogue of Microorganisms (GCM) 10K type strain sequencing project: providing services to taxonomists for standard genome sequencing and annotation.</title>
        <authorList>
            <consortium name="The Broad Institute Genomics Platform"/>
            <consortium name="The Broad Institute Genome Sequencing Center for Infectious Disease"/>
            <person name="Wu L."/>
            <person name="Ma J."/>
        </authorList>
    </citation>
    <scope>NUCLEOTIDE SEQUENCE [LARGE SCALE GENOMIC DNA]</scope>
    <source>
        <strain evidence="3 4">JCM 3325</strain>
    </source>
</reference>
<organism evidence="3 4">
    <name type="scientific">Actinomadura vinacea</name>
    <dbReference type="NCBI Taxonomy" id="115336"/>
    <lineage>
        <taxon>Bacteria</taxon>
        <taxon>Bacillati</taxon>
        <taxon>Actinomycetota</taxon>
        <taxon>Actinomycetes</taxon>
        <taxon>Streptosporangiales</taxon>
        <taxon>Thermomonosporaceae</taxon>
        <taxon>Actinomadura</taxon>
    </lineage>
</organism>
<evidence type="ECO:0000256" key="2">
    <source>
        <dbReference type="SAM" id="Phobius"/>
    </source>
</evidence>
<evidence type="ECO:0008006" key="5">
    <source>
        <dbReference type="Google" id="ProtNLM"/>
    </source>
</evidence>
<evidence type="ECO:0000256" key="1">
    <source>
        <dbReference type="SAM" id="MobiDB-lite"/>
    </source>
</evidence>
<accession>A0ABN3IJU2</accession>
<dbReference type="RefSeq" id="WP_344587448.1">
    <property type="nucleotide sequence ID" value="NZ_BAAARW010000003.1"/>
</dbReference>
<feature type="compositionally biased region" description="Basic residues" evidence="1">
    <location>
        <begin position="111"/>
        <end position="120"/>
    </location>
</feature>
<dbReference type="Proteomes" id="UP001501231">
    <property type="component" value="Unassembled WGS sequence"/>
</dbReference>
<protein>
    <recommendedName>
        <fullName evidence="5">Signal transduction histidine kinase subgroup 3 dimerisation and phosphoacceptor domain-containing protein</fullName>
    </recommendedName>
</protein>
<proteinExistence type="predicted"/>
<evidence type="ECO:0000313" key="3">
    <source>
        <dbReference type="EMBL" id="GAA2405446.1"/>
    </source>
</evidence>
<comment type="caution">
    <text evidence="3">The sequence shown here is derived from an EMBL/GenBank/DDBJ whole genome shotgun (WGS) entry which is preliminary data.</text>
</comment>
<keyword evidence="2" id="KW-0472">Membrane</keyword>
<keyword evidence="2" id="KW-1133">Transmembrane helix</keyword>
<evidence type="ECO:0000313" key="4">
    <source>
        <dbReference type="Proteomes" id="UP001501231"/>
    </source>
</evidence>
<feature type="transmembrane region" description="Helical" evidence="2">
    <location>
        <begin position="16"/>
        <end position="34"/>
    </location>
</feature>
<keyword evidence="2" id="KW-0812">Transmembrane</keyword>
<feature type="region of interest" description="Disordered" evidence="1">
    <location>
        <begin position="88"/>
        <end position="129"/>
    </location>
</feature>
<keyword evidence="4" id="KW-1185">Reference proteome</keyword>
<name>A0ABN3IJU2_9ACTN</name>
<dbReference type="EMBL" id="BAAARW010000003">
    <property type="protein sequence ID" value="GAA2405446.1"/>
    <property type="molecule type" value="Genomic_DNA"/>
</dbReference>
<sequence length="143" mass="15611">MVIAAYLAGVPAATSQIRVLFVQAAVVAAMMWLLRRGGRRADAIVADRDLDRRQAMVAAARRADERHHRMQMHDSVLATLAMVASGAVRADSPGQGRSRGADQRRPVPRGPARRHSRRLTRPADPAGLSPLIAYRGRYRVAGK</sequence>
<gene>
    <name evidence="3" type="ORF">GCM10010191_11630</name>
</gene>